<evidence type="ECO:0008006" key="3">
    <source>
        <dbReference type="Google" id="ProtNLM"/>
    </source>
</evidence>
<dbReference type="SUPFAM" id="SSF56059">
    <property type="entry name" value="Glutathione synthetase ATP-binding domain-like"/>
    <property type="match status" value="1"/>
</dbReference>
<name>A0ABM7QA53_9GAMM</name>
<gene>
    <name evidence="1" type="ORF">LYSHEL_01730</name>
</gene>
<proteinExistence type="predicted"/>
<evidence type="ECO:0000313" key="2">
    <source>
        <dbReference type="Proteomes" id="UP000680514"/>
    </source>
</evidence>
<organism evidence="1 2">
    <name type="scientific">Lysobacter helvus</name>
    <dbReference type="NCBI Taxonomy" id="2675059"/>
    <lineage>
        <taxon>Bacteria</taxon>
        <taxon>Pseudomonadati</taxon>
        <taxon>Pseudomonadota</taxon>
        <taxon>Gammaproteobacteria</taxon>
        <taxon>Lysobacterales</taxon>
        <taxon>Lysobacteraceae</taxon>
        <taxon>Lysobacter</taxon>
    </lineage>
</organism>
<dbReference type="PANTHER" id="PTHR21621:SF0">
    <property type="entry name" value="BETA-CITRYLGLUTAMATE SYNTHASE B-RELATED"/>
    <property type="match status" value="1"/>
</dbReference>
<sequence>MRVPDTCVTSDPLEAAQFLAKHPSAIYKSFWGSEAFWQPTREVDAVVRSSLDRLRVCPAIFQENVQGPLDIRVTVVEESVVAVGFDLTKSRYPTDVRIDTKTPCQVVELPAVVESQIITFCKLAQLNYAAIDLRKTSDGEVVFFEVNPAGQFLYLDLLAGTEVAGLMARALDSPMPTNGELLIELADSEGSIDSSYDMPIHGVGSPVTHLT</sequence>
<dbReference type="EMBL" id="AP024546">
    <property type="protein sequence ID" value="BCT94302.1"/>
    <property type="molecule type" value="Genomic_DNA"/>
</dbReference>
<reference evidence="1 2" key="1">
    <citation type="submission" date="2021-03" db="EMBL/GenBank/DDBJ databases">
        <title>Complete Genome Sequences of Two Lysobacter Strains Isolated from Sea Water (Lysobacter caseinilyticus) and Soil (Lysobacter helvus) in South Korea.</title>
        <authorList>
            <person name="Watanabe Y."/>
            <person name="Arakawa K."/>
        </authorList>
    </citation>
    <scope>NUCLEOTIDE SEQUENCE [LARGE SCALE GENOMIC DNA]</scope>
    <source>
        <strain evidence="1 2">D10</strain>
    </source>
</reference>
<accession>A0ABM7QA53</accession>
<dbReference type="PANTHER" id="PTHR21621">
    <property type="entry name" value="RIBOSOMAL PROTEIN S6 MODIFICATION PROTEIN"/>
    <property type="match status" value="1"/>
</dbReference>
<dbReference type="Gene3D" id="3.30.470.20">
    <property type="entry name" value="ATP-grasp fold, B domain"/>
    <property type="match status" value="1"/>
</dbReference>
<dbReference type="Proteomes" id="UP000680514">
    <property type="component" value="Chromosome"/>
</dbReference>
<keyword evidence="2" id="KW-1185">Reference proteome</keyword>
<protein>
    <recommendedName>
        <fullName evidence="3">ATP-grasp domain-containing protein</fullName>
    </recommendedName>
</protein>
<evidence type="ECO:0000313" key="1">
    <source>
        <dbReference type="EMBL" id="BCT94302.1"/>
    </source>
</evidence>